<proteinExistence type="predicted"/>
<evidence type="ECO:0000256" key="1">
    <source>
        <dbReference type="ARBA" id="ARBA00023015"/>
    </source>
</evidence>
<evidence type="ECO:0000259" key="4">
    <source>
        <dbReference type="PROSITE" id="PS50949"/>
    </source>
</evidence>
<keyword evidence="6" id="KW-1185">Reference proteome</keyword>
<dbReference type="SUPFAM" id="SSF48008">
    <property type="entry name" value="GntR ligand-binding domain-like"/>
    <property type="match status" value="1"/>
</dbReference>
<evidence type="ECO:0000313" key="6">
    <source>
        <dbReference type="Proteomes" id="UP000681414"/>
    </source>
</evidence>
<dbReference type="SMART" id="SM00895">
    <property type="entry name" value="FCD"/>
    <property type="match status" value="1"/>
</dbReference>
<keyword evidence="1" id="KW-0805">Transcription regulation</keyword>
<evidence type="ECO:0000256" key="2">
    <source>
        <dbReference type="ARBA" id="ARBA00023125"/>
    </source>
</evidence>
<dbReference type="InterPro" id="IPR011711">
    <property type="entry name" value="GntR_C"/>
</dbReference>
<name>A0A942TCL9_9BACI</name>
<keyword evidence="2" id="KW-0238">DNA-binding</keyword>
<dbReference type="PROSITE" id="PS50949">
    <property type="entry name" value="HTH_GNTR"/>
    <property type="match status" value="1"/>
</dbReference>
<dbReference type="InterPro" id="IPR036390">
    <property type="entry name" value="WH_DNA-bd_sf"/>
</dbReference>
<evidence type="ECO:0000313" key="5">
    <source>
        <dbReference type="EMBL" id="MBS4194326.1"/>
    </source>
</evidence>
<dbReference type="GO" id="GO:0003700">
    <property type="term" value="F:DNA-binding transcription factor activity"/>
    <property type="evidence" value="ECO:0007669"/>
    <property type="project" value="InterPro"/>
</dbReference>
<feature type="domain" description="HTH gntR-type" evidence="4">
    <location>
        <begin position="7"/>
        <end position="75"/>
    </location>
</feature>
<accession>A0A942TCL9</accession>
<dbReference type="Gene3D" id="1.10.10.10">
    <property type="entry name" value="Winged helix-like DNA-binding domain superfamily/Winged helix DNA-binding domain"/>
    <property type="match status" value="1"/>
</dbReference>
<comment type="caution">
    <text evidence="5">The sequence shown here is derived from an EMBL/GenBank/DDBJ whole genome shotgun (WGS) entry which is preliminary data.</text>
</comment>
<dbReference type="InterPro" id="IPR008920">
    <property type="entry name" value="TF_FadR/GntR_C"/>
</dbReference>
<dbReference type="Gene3D" id="1.20.120.530">
    <property type="entry name" value="GntR ligand-binding domain-like"/>
    <property type="match status" value="1"/>
</dbReference>
<dbReference type="AlphaFoldDB" id="A0A942TCL9"/>
<sequence>MKQIRKVLLHELVAEEIRQHIKLKQLKNGEKLPSAGTLANTYGVSIASVREALRFLEATGEIEVKNGKGIFVKEIEPFKILTNIEVEHEKKFLLEMCEVRRALEGMAVELAVERATPEQIQKMEAYLIEYDRLRALGEDKSNADLGFHKTIYEAAHNPILEKVIYSMSDAFMKFWEKPFGIETIFDDTYPIHVLLLEAIKNNDKKEARRHFYSLMDSVENTIRNVFIKGEIQP</sequence>
<dbReference type="Pfam" id="PF07729">
    <property type="entry name" value="FCD"/>
    <property type="match status" value="1"/>
</dbReference>
<organism evidence="5 6">
    <name type="scientific">Lederbergia citri</name>
    <dbReference type="NCBI Taxonomy" id="2833580"/>
    <lineage>
        <taxon>Bacteria</taxon>
        <taxon>Bacillati</taxon>
        <taxon>Bacillota</taxon>
        <taxon>Bacilli</taxon>
        <taxon>Bacillales</taxon>
        <taxon>Bacillaceae</taxon>
        <taxon>Lederbergia</taxon>
    </lineage>
</organism>
<evidence type="ECO:0000256" key="3">
    <source>
        <dbReference type="ARBA" id="ARBA00023163"/>
    </source>
</evidence>
<dbReference type="InterPro" id="IPR000524">
    <property type="entry name" value="Tscrpt_reg_HTH_GntR"/>
</dbReference>
<dbReference type="EMBL" id="JAGYPG010000001">
    <property type="protein sequence ID" value="MBS4194326.1"/>
    <property type="molecule type" value="Genomic_DNA"/>
</dbReference>
<reference evidence="5 6" key="1">
    <citation type="submission" date="2021-05" db="EMBL/GenBank/DDBJ databases">
        <title>Novel Bacillus species.</title>
        <authorList>
            <person name="Liu G."/>
        </authorList>
    </citation>
    <scope>NUCLEOTIDE SEQUENCE [LARGE SCALE GENOMIC DNA]</scope>
    <source>
        <strain evidence="6">FJAT-49780</strain>
    </source>
</reference>
<dbReference type="CDD" id="cd07377">
    <property type="entry name" value="WHTH_GntR"/>
    <property type="match status" value="1"/>
</dbReference>
<keyword evidence="3" id="KW-0804">Transcription</keyword>
<dbReference type="PANTHER" id="PTHR43537">
    <property type="entry name" value="TRANSCRIPTIONAL REGULATOR, GNTR FAMILY"/>
    <property type="match status" value="1"/>
</dbReference>
<dbReference type="PANTHER" id="PTHR43537:SF5">
    <property type="entry name" value="UXU OPERON TRANSCRIPTIONAL REGULATOR"/>
    <property type="match status" value="1"/>
</dbReference>
<dbReference type="Pfam" id="PF00392">
    <property type="entry name" value="GntR"/>
    <property type="match status" value="1"/>
</dbReference>
<protein>
    <submittedName>
        <fullName evidence="5">FadR family transcriptional regulator</fullName>
    </submittedName>
</protein>
<gene>
    <name evidence="5" type="ORF">KHA97_04475</name>
</gene>
<dbReference type="SMART" id="SM00345">
    <property type="entry name" value="HTH_GNTR"/>
    <property type="match status" value="1"/>
</dbReference>
<dbReference type="Proteomes" id="UP000681414">
    <property type="component" value="Unassembled WGS sequence"/>
</dbReference>
<dbReference type="SUPFAM" id="SSF46785">
    <property type="entry name" value="Winged helix' DNA-binding domain"/>
    <property type="match status" value="1"/>
</dbReference>
<dbReference type="RefSeq" id="WP_213123520.1">
    <property type="nucleotide sequence ID" value="NZ_JAGYPG010000001.1"/>
</dbReference>
<dbReference type="InterPro" id="IPR036388">
    <property type="entry name" value="WH-like_DNA-bd_sf"/>
</dbReference>
<dbReference type="GO" id="GO:0003677">
    <property type="term" value="F:DNA binding"/>
    <property type="evidence" value="ECO:0007669"/>
    <property type="project" value="UniProtKB-KW"/>
</dbReference>